<reference evidence="8" key="2">
    <citation type="journal article" date="2024" name="Plant">
        <title>Genomic evolution and insights into agronomic trait innovations of Sesamum species.</title>
        <authorList>
            <person name="Miao H."/>
            <person name="Wang L."/>
            <person name="Qu L."/>
            <person name="Liu H."/>
            <person name="Sun Y."/>
            <person name="Le M."/>
            <person name="Wang Q."/>
            <person name="Wei S."/>
            <person name="Zheng Y."/>
            <person name="Lin W."/>
            <person name="Duan Y."/>
            <person name="Cao H."/>
            <person name="Xiong S."/>
            <person name="Wang X."/>
            <person name="Wei L."/>
            <person name="Li C."/>
            <person name="Ma Q."/>
            <person name="Ju M."/>
            <person name="Zhao R."/>
            <person name="Li G."/>
            <person name="Mu C."/>
            <person name="Tian Q."/>
            <person name="Mei H."/>
            <person name="Zhang T."/>
            <person name="Gao T."/>
            <person name="Zhang H."/>
        </authorList>
    </citation>
    <scope>NUCLEOTIDE SEQUENCE</scope>
    <source>
        <strain evidence="8">G02</strain>
    </source>
</reference>
<keyword evidence="5" id="KW-0560">Oxidoreductase</keyword>
<sequence length="121" mass="13059">MAVDGVRLEQRHGKARVRVGRVWREPCGRHHFVEWNVSISLLSDCLPAYTDGNNSDIVATDTMKNTSVIDVVDTVGQVLIKIMPFLGGKNESSAWTSPLGLAQAQPHGPGQLGQPGPSTDI</sequence>
<proteinExistence type="inferred from homology"/>
<evidence type="ECO:0000256" key="4">
    <source>
        <dbReference type="ARBA" id="ARBA00022631"/>
    </source>
</evidence>
<gene>
    <name evidence="8" type="ORF">Sradi_6571300</name>
</gene>
<reference evidence="8" key="1">
    <citation type="submission" date="2020-06" db="EMBL/GenBank/DDBJ databases">
        <authorList>
            <person name="Li T."/>
            <person name="Hu X."/>
            <person name="Zhang T."/>
            <person name="Song X."/>
            <person name="Zhang H."/>
            <person name="Dai N."/>
            <person name="Sheng W."/>
            <person name="Hou X."/>
            <person name="Wei L."/>
        </authorList>
    </citation>
    <scope>NUCLEOTIDE SEQUENCE</scope>
    <source>
        <strain evidence="8">G02</strain>
        <tissue evidence="8">Leaf</tissue>
    </source>
</reference>
<dbReference type="EMBL" id="JACGWJ010000031">
    <property type="protein sequence ID" value="KAL0299115.1"/>
    <property type="molecule type" value="Genomic_DNA"/>
</dbReference>
<dbReference type="GO" id="GO:0004846">
    <property type="term" value="F:urate oxidase activity"/>
    <property type="evidence" value="ECO:0007669"/>
    <property type="project" value="UniProtKB-EC"/>
</dbReference>
<evidence type="ECO:0000256" key="2">
    <source>
        <dbReference type="ARBA" id="ARBA00009760"/>
    </source>
</evidence>
<dbReference type="Gene3D" id="3.10.270.10">
    <property type="entry name" value="Urate Oxidase"/>
    <property type="match status" value="1"/>
</dbReference>
<organism evidence="8">
    <name type="scientific">Sesamum radiatum</name>
    <name type="common">Black benniseed</name>
    <dbReference type="NCBI Taxonomy" id="300843"/>
    <lineage>
        <taxon>Eukaryota</taxon>
        <taxon>Viridiplantae</taxon>
        <taxon>Streptophyta</taxon>
        <taxon>Embryophyta</taxon>
        <taxon>Tracheophyta</taxon>
        <taxon>Spermatophyta</taxon>
        <taxon>Magnoliopsida</taxon>
        <taxon>eudicotyledons</taxon>
        <taxon>Gunneridae</taxon>
        <taxon>Pentapetalae</taxon>
        <taxon>asterids</taxon>
        <taxon>lamiids</taxon>
        <taxon>Lamiales</taxon>
        <taxon>Pedaliaceae</taxon>
        <taxon>Sesamum</taxon>
    </lineage>
</organism>
<evidence type="ECO:0000256" key="5">
    <source>
        <dbReference type="ARBA" id="ARBA00023002"/>
    </source>
</evidence>
<name>A0AAW2JXI4_SESRA</name>
<evidence type="ECO:0000256" key="7">
    <source>
        <dbReference type="SAM" id="MobiDB-lite"/>
    </source>
</evidence>
<dbReference type="PANTHER" id="PTHR42874:SF1">
    <property type="entry name" value="URICASE"/>
    <property type="match status" value="1"/>
</dbReference>
<dbReference type="GO" id="GO:0006145">
    <property type="term" value="P:purine nucleobase catabolic process"/>
    <property type="evidence" value="ECO:0007669"/>
    <property type="project" value="TreeGrafter"/>
</dbReference>
<dbReference type="AlphaFoldDB" id="A0AAW2JXI4"/>
<dbReference type="PRINTS" id="PR00093">
    <property type="entry name" value="URICASE"/>
</dbReference>
<comment type="similarity">
    <text evidence="2">Belongs to the uricase family.</text>
</comment>
<dbReference type="GO" id="GO:0005777">
    <property type="term" value="C:peroxisome"/>
    <property type="evidence" value="ECO:0007669"/>
    <property type="project" value="TreeGrafter"/>
</dbReference>
<evidence type="ECO:0000256" key="3">
    <source>
        <dbReference type="ARBA" id="ARBA00012598"/>
    </source>
</evidence>
<dbReference type="PANTHER" id="PTHR42874">
    <property type="entry name" value="URICASE"/>
    <property type="match status" value="1"/>
</dbReference>
<dbReference type="Pfam" id="PF01014">
    <property type="entry name" value="Uricase"/>
    <property type="match status" value="1"/>
</dbReference>
<dbReference type="SUPFAM" id="SSF55620">
    <property type="entry name" value="Tetrahydrobiopterin biosynthesis enzymes-like"/>
    <property type="match status" value="1"/>
</dbReference>
<feature type="region of interest" description="Disordered" evidence="7">
    <location>
        <begin position="96"/>
        <end position="121"/>
    </location>
</feature>
<dbReference type="GO" id="GO:0019628">
    <property type="term" value="P:urate catabolic process"/>
    <property type="evidence" value="ECO:0007669"/>
    <property type="project" value="TreeGrafter"/>
</dbReference>
<keyword evidence="4" id="KW-0659">Purine metabolism</keyword>
<accession>A0AAW2JXI4</accession>
<dbReference type="EC" id="1.7.3.3" evidence="3"/>
<evidence type="ECO:0000313" key="8">
    <source>
        <dbReference type="EMBL" id="KAL0299115.1"/>
    </source>
</evidence>
<protein>
    <recommendedName>
        <fullName evidence="3">factor independent urate hydroxylase</fullName>
        <ecNumber evidence="3">1.7.3.3</ecNumber>
    </recommendedName>
    <alternativeName>
        <fullName evidence="6">Urate oxidase</fullName>
    </alternativeName>
</protein>
<dbReference type="InterPro" id="IPR002042">
    <property type="entry name" value="Uricase"/>
</dbReference>
<evidence type="ECO:0000256" key="6">
    <source>
        <dbReference type="ARBA" id="ARBA00031317"/>
    </source>
</evidence>
<comment type="caution">
    <text evidence="8">The sequence shown here is derived from an EMBL/GenBank/DDBJ whole genome shotgun (WGS) entry which is preliminary data.</text>
</comment>
<feature type="compositionally biased region" description="Low complexity" evidence="7">
    <location>
        <begin position="103"/>
        <end position="121"/>
    </location>
</feature>
<evidence type="ECO:0000256" key="1">
    <source>
        <dbReference type="ARBA" id="ARBA00004831"/>
    </source>
</evidence>
<comment type="pathway">
    <text evidence="1">Purine metabolism; urate degradation; (S)-allantoin from urate: step 1/3.</text>
</comment>